<dbReference type="GO" id="GO:0003841">
    <property type="term" value="F:1-acylglycerol-3-phosphate O-acyltransferase activity"/>
    <property type="evidence" value="ECO:0007669"/>
    <property type="project" value="TreeGrafter"/>
</dbReference>
<dbReference type="AlphaFoldDB" id="S9TRI7"/>
<keyword evidence="2 5" id="KW-0012">Acyltransferase</keyword>
<dbReference type="SMART" id="SM00563">
    <property type="entry name" value="PlsC"/>
    <property type="match status" value="1"/>
</dbReference>
<comment type="caution">
    <text evidence="5">The sequence shown here is derived from an EMBL/GenBank/DDBJ whole genome shotgun (WGS) entry which is preliminary data.</text>
</comment>
<evidence type="ECO:0000256" key="3">
    <source>
        <dbReference type="SAM" id="Phobius"/>
    </source>
</evidence>
<feature type="transmembrane region" description="Helical" evidence="3">
    <location>
        <begin position="30"/>
        <end position="54"/>
    </location>
</feature>
<dbReference type="Pfam" id="PF01553">
    <property type="entry name" value="Acyltransferase"/>
    <property type="match status" value="1"/>
</dbReference>
<dbReference type="EMBL" id="ATMH01009628">
    <property type="protein sequence ID" value="EPY19088.1"/>
    <property type="molecule type" value="Genomic_DNA"/>
</dbReference>
<evidence type="ECO:0000313" key="5">
    <source>
        <dbReference type="EMBL" id="EPY19088.1"/>
    </source>
</evidence>
<dbReference type="Proteomes" id="UP000015354">
    <property type="component" value="Unassembled WGS sequence"/>
</dbReference>
<evidence type="ECO:0000256" key="2">
    <source>
        <dbReference type="ARBA" id="ARBA00023315"/>
    </source>
</evidence>
<protein>
    <submittedName>
        <fullName evidence="5">Acyltransferase</fullName>
    </submittedName>
</protein>
<evidence type="ECO:0000256" key="1">
    <source>
        <dbReference type="ARBA" id="ARBA00022679"/>
    </source>
</evidence>
<feature type="domain" description="Phospholipid/glycerol acyltransferase" evidence="4">
    <location>
        <begin position="106"/>
        <end position="234"/>
    </location>
</feature>
<dbReference type="InterPro" id="IPR002123">
    <property type="entry name" value="Plipid/glycerol_acylTrfase"/>
</dbReference>
<dbReference type="PANTHER" id="PTHR10434:SF48">
    <property type="entry name" value="PUTATIVE-RELATED"/>
    <property type="match status" value="1"/>
</dbReference>
<gene>
    <name evidence="5" type="ORF">STCU_09628</name>
</gene>
<evidence type="ECO:0000313" key="6">
    <source>
        <dbReference type="Proteomes" id="UP000015354"/>
    </source>
</evidence>
<proteinExistence type="predicted"/>
<evidence type="ECO:0000259" key="4">
    <source>
        <dbReference type="SMART" id="SM00563"/>
    </source>
</evidence>
<dbReference type="OrthoDB" id="431951at2759"/>
<keyword evidence="6" id="KW-1185">Reference proteome</keyword>
<keyword evidence="1 5" id="KW-0808">Transferase</keyword>
<name>S9TRI7_9TRYP</name>
<dbReference type="GO" id="GO:0005783">
    <property type="term" value="C:endoplasmic reticulum"/>
    <property type="evidence" value="ECO:0007669"/>
    <property type="project" value="TreeGrafter"/>
</dbReference>
<dbReference type="SUPFAM" id="SSF69593">
    <property type="entry name" value="Glycerol-3-phosphate (1)-acyltransferase"/>
    <property type="match status" value="1"/>
</dbReference>
<sequence length="306" mass="35367">MNGFFLCAAVYGLILFLLKRRQVPVLFMRFWFTLFLFLSIVICFVACHVIQFIAQTLKCIDSNTAEEWCRGAKTVVFRYLFFPNVPHIHLKPMPGTIPFSALSAEYMMCMCHTSFFDSLFFLCITPLQCMMKSKTFIKSSLRNLPLFGYVLRCCGHFPVYFADENSQSFSVQKEKQAQVAVEVEEFISRGGNICIFPEGALNLTPEVLKDFRLGSFNTIINHKRPLRYIAIYGNSEIWNARLKGIPGFPTDLYYFIGEYKYDPEHADARAVANGLREEMQKHVDDILEERRKSGYVPYYKPKEKSG</sequence>
<reference evidence="5 6" key="1">
    <citation type="journal article" date="2013" name="PLoS ONE">
        <title>Predicting the Proteins of Angomonas deanei, Strigomonas culicis and Their Respective Endosymbionts Reveals New Aspects of the Trypanosomatidae Family.</title>
        <authorList>
            <person name="Motta M.C."/>
            <person name="Martins A.C."/>
            <person name="de Souza S.S."/>
            <person name="Catta-Preta C.M."/>
            <person name="Silva R."/>
            <person name="Klein C.C."/>
            <person name="de Almeida L.G."/>
            <person name="de Lima Cunha O."/>
            <person name="Ciapina L.P."/>
            <person name="Brocchi M."/>
            <person name="Colabardini A.C."/>
            <person name="de Araujo Lima B."/>
            <person name="Machado C.R."/>
            <person name="de Almeida Soares C.M."/>
            <person name="Probst C.M."/>
            <person name="de Menezes C.B."/>
            <person name="Thompson C.E."/>
            <person name="Bartholomeu D.C."/>
            <person name="Gradia D.F."/>
            <person name="Pavoni D.P."/>
            <person name="Grisard E.C."/>
            <person name="Fantinatti-Garboggini F."/>
            <person name="Marchini F.K."/>
            <person name="Rodrigues-Luiz G.F."/>
            <person name="Wagner G."/>
            <person name="Goldman G.H."/>
            <person name="Fietto J.L."/>
            <person name="Elias M.C."/>
            <person name="Goldman M.H."/>
            <person name="Sagot M.F."/>
            <person name="Pereira M."/>
            <person name="Stoco P.H."/>
            <person name="de Mendonca-Neto R.P."/>
            <person name="Teixeira S.M."/>
            <person name="Maciel T.E."/>
            <person name="de Oliveira Mendes T.A."/>
            <person name="Urmenyi T.P."/>
            <person name="de Souza W."/>
            <person name="Schenkman S."/>
            <person name="de Vasconcelos A.T."/>
        </authorList>
    </citation>
    <scope>NUCLEOTIDE SEQUENCE [LARGE SCALE GENOMIC DNA]</scope>
</reference>
<keyword evidence="3" id="KW-0472">Membrane</keyword>
<dbReference type="CDD" id="cd07989">
    <property type="entry name" value="LPLAT_AGPAT-like"/>
    <property type="match status" value="1"/>
</dbReference>
<organism evidence="5 6">
    <name type="scientific">Strigomonas culicis</name>
    <dbReference type="NCBI Taxonomy" id="28005"/>
    <lineage>
        <taxon>Eukaryota</taxon>
        <taxon>Discoba</taxon>
        <taxon>Euglenozoa</taxon>
        <taxon>Kinetoplastea</taxon>
        <taxon>Metakinetoplastina</taxon>
        <taxon>Trypanosomatida</taxon>
        <taxon>Trypanosomatidae</taxon>
        <taxon>Strigomonadinae</taxon>
        <taxon>Strigomonas</taxon>
    </lineage>
</organism>
<dbReference type="GO" id="GO:0006654">
    <property type="term" value="P:phosphatidic acid biosynthetic process"/>
    <property type="evidence" value="ECO:0007669"/>
    <property type="project" value="TreeGrafter"/>
</dbReference>
<keyword evidence="3" id="KW-1133">Transmembrane helix</keyword>
<dbReference type="PANTHER" id="PTHR10434">
    <property type="entry name" value="1-ACYL-SN-GLYCEROL-3-PHOSPHATE ACYLTRANSFERASE"/>
    <property type="match status" value="1"/>
</dbReference>
<accession>S9TRI7</accession>
<keyword evidence="3" id="KW-0812">Transmembrane</keyword>